<sequence length="210" mass="22456">TFKVGGVILGTATPEDVASGKTFLQDIADVDRTDLNDEYLENMATFLQSLDENHNPDDGIVITDATRMVLREADLDLRTATGEEVQTLVEGIGARYVNEADAMVHVKNMLIKHTGLQEDDFGEHVSDNRSIEIFDYVTTAMGGAASGVVLGGDTIEEFVNAGGETSTAIPVGSSASFLTEPADMPDFDSEALPDNYMLLADIETASTALM</sequence>
<proteinExistence type="predicted"/>
<protein>
    <submittedName>
        <fullName evidence="1">Uncharacterized protein</fullName>
    </submittedName>
</protein>
<gene>
    <name evidence="1" type="ORF">METZ01_LOCUS467166</name>
</gene>
<organism evidence="1">
    <name type="scientific">marine metagenome</name>
    <dbReference type="NCBI Taxonomy" id="408172"/>
    <lineage>
        <taxon>unclassified sequences</taxon>
        <taxon>metagenomes</taxon>
        <taxon>ecological metagenomes</taxon>
    </lineage>
</organism>
<name>A0A383B2W3_9ZZZZ</name>
<dbReference type="EMBL" id="UINC01197035">
    <property type="protein sequence ID" value="SVE14312.1"/>
    <property type="molecule type" value="Genomic_DNA"/>
</dbReference>
<feature type="non-terminal residue" evidence="1">
    <location>
        <position position="1"/>
    </location>
</feature>
<accession>A0A383B2W3</accession>
<dbReference type="AlphaFoldDB" id="A0A383B2W3"/>
<evidence type="ECO:0000313" key="1">
    <source>
        <dbReference type="EMBL" id="SVE14312.1"/>
    </source>
</evidence>
<reference evidence="1" key="1">
    <citation type="submission" date="2018-05" db="EMBL/GenBank/DDBJ databases">
        <authorList>
            <person name="Lanie J.A."/>
            <person name="Ng W.-L."/>
            <person name="Kazmierczak K.M."/>
            <person name="Andrzejewski T.M."/>
            <person name="Davidsen T.M."/>
            <person name="Wayne K.J."/>
            <person name="Tettelin H."/>
            <person name="Glass J.I."/>
            <person name="Rusch D."/>
            <person name="Podicherti R."/>
            <person name="Tsui H.-C.T."/>
            <person name="Winkler M.E."/>
        </authorList>
    </citation>
    <scope>NUCLEOTIDE SEQUENCE</scope>
</reference>